<keyword evidence="4" id="KW-1185">Reference proteome</keyword>
<evidence type="ECO:0000313" key="3">
    <source>
        <dbReference type="Ensembl" id="ENSDLAP00005078391.1"/>
    </source>
</evidence>
<dbReference type="Pfam" id="PF13358">
    <property type="entry name" value="DDE_3"/>
    <property type="match status" value="1"/>
</dbReference>
<feature type="domain" description="Tc1-like transposase DDE" evidence="1">
    <location>
        <begin position="100"/>
        <end position="188"/>
    </location>
</feature>
<reference evidence="3" key="2">
    <citation type="submission" date="2025-09" db="UniProtKB">
        <authorList>
            <consortium name="Ensembl"/>
        </authorList>
    </citation>
    <scope>IDENTIFICATION</scope>
</reference>
<evidence type="ECO:0000313" key="4">
    <source>
        <dbReference type="Proteomes" id="UP000694389"/>
    </source>
</evidence>
<evidence type="ECO:0000259" key="2">
    <source>
        <dbReference type="Pfam" id="PF13936"/>
    </source>
</evidence>
<dbReference type="GO" id="GO:0003676">
    <property type="term" value="F:nucleic acid binding"/>
    <property type="evidence" value="ECO:0007669"/>
    <property type="project" value="InterPro"/>
</dbReference>
<evidence type="ECO:0008006" key="5">
    <source>
        <dbReference type="Google" id="ProtNLM"/>
    </source>
</evidence>
<feature type="domain" description="Transposase IS30-like HTH" evidence="2">
    <location>
        <begin position="3"/>
        <end position="40"/>
    </location>
</feature>
<dbReference type="GeneTree" id="ENSGT00940000176274"/>
<name>A0A8P4KQS3_DICLA</name>
<proteinExistence type="predicted"/>
<dbReference type="AlphaFoldDB" id="A0A8P4KQS3"/>
<dbReference type="Ensembl" id="ENSDLAT00005087674.1">
    <property type="protein sequence ID" value="ENSDLAP00005078391.1"/>
    <property type="gene ID" value="ENSDLAG00005029662.1"/>
</dbReference>
<dbReference type="InterPro" id="IPR036397">
    <property type="entry name" value="RNaseH_sf"/>
</dbReference>
<protein>
    <recommendedName>
        <fullName evidence="5">Tc1-like transposase DDE domain-containing protein</fullName>
    </recommendedName>
</protein>
<dbReference type="InterPro" id="IPR038717">
    <property type="entry name" value="Tc1-like_DDE_dom"/>
</dbReference>
<sequence length="234" mass="26380">MAKAKRLSVFECGRIVELHKQGLSQRAIAAKVGYSKTVILNFLNDPEALTDADCSAITIRQHQRQKGLKNKKHLQRPHLLPHHKRDPTGDLQVVQGRQTATGYMEMLQQASLLTEGPRLCGDDWVFQQDNAAVHNARLTKDFFQENNVALLDHPACSPDLNPIENVWGWMAREVYKNGHQFQTVDALREAIFTTWSNVPSILLETLASSMSKQIFEVINNNVLPQRTLIGPVPL</sequence>
<dbReference type="InterPro" id="IPR025246">
    <property type="entry name" value="IS30-like_HTH"/>
</dbReference>
<dbReference type="Gene3D" id="3.30.420.10">
    <property type="entry name" value="Ribonuclease H-like superfamily/Ribonuclease H"/>
    <property type="match status" value="1"/>
</dbReference>
<reference evidence="3" key="1">
    <citation type="submission" date="2025-08" db="UniProtKB">
        <authorList>
            <consortium name="Ensembl"/>
        </authorList>
    </citation>
    <scope>IDENTIFICATION</scope>
</reference>
<dbReference type="Proteomes" id="UP000694389">
    <property type="component" value="Unassembled WGS sequence"/>
</dbReference>
<dbReference type="Pfam" id="PF13936">
    <property type="entry name" value="HTH_38"/>
    <property type="match status" value="1"/>
</dbReference>
<organism evidence="3 4">
    <name type="scientific">Dicentrarchus labrax</name>
    <name type="common">European seabass</name>
    <name type="synonym">Morone labrax</name>
    <dbReference type="NCBI Taxonomy" id="13489"/>
    <lineage>
        <taxon>Eukaryota</taxon>
        <taxon>Metazoa</taxon>
        <taxon>Chordata</taxon>
        <taxon>Craniata</taxon>
        <taxon>Vertebrata</taxon>
        <taxon>Euteleostomi</taxon>
        <taxon>Actinopterygii</taxon>
        <taxon>Neopterygii</taxon>
        <taxon>Teleostei</taxon>
        <taxon>Neoteleostei</taxon>
        <taxon>Acanthomorphata</taxon>
        <taxon>Eupercaria</taxon>
        <taxon>Moronidae</taxon>
        <taxon>Dicentrarchus</taxon>
    </lineage>
</organism>
<evidence type="ECO:0000259" key="1">
    <source>
        <dbReference type="Pfam" id="PF13358"/>
    </source>
</evidence>
<accession>A0A8P4KQS3</accession>